<proteinExistence type="predicted"/>
<name>A0A2K1Q9Z1_9GAMM</name>
<organism evidence="2 3">
    <name type="scientific">Mixta theicola</name>
    <dbReference type="NCBI Taxonomy" id="1458355"/>
    <lineage>
        <taxon>Bacteria</taxon>
        <taxon>Pseudomonadati</taxon>
        <taxon>Pseudomonadota</taxon>
        <taxon>Gammaproteobacteria</taxon>
        <taxon>Enterobacterales</taxon>
        <taxon>Erwiniaceae</taxon>
        <taxon>Mixta</taxon>
    </lineage>
</organism>
<dbReference type="EMBL" id="NWUO01000006">
    <property type="protein sequence ID" value="PNS11853.1"/>
    <property type="molecule type" value="Genomic_DNA"/>
</dbReference>
<protein>
    <recommendedName>
        <fullName evidence="4">Fimbrial protein</fullName>
    </recommendedName>
</protein>
<accession>A0A2K1Q9Z1</accession>
<evidence type="ECO:0000313" key="2">
    <source>
        <dbReference type="EMBL" id="PNS11853.1"/>
    </source>
</evidence>
<feature type="signal peptide" evidence="1">
    <location>
        <begin position="1"/>
        <end position="20"/>
    </location>
</feature>
<reference evidence="3" key="1">
    <citation type="submission" date="2017-09" db="EMBL/GenBank/DDBJ databases">
        <authorList>
            <person name="Palmer M."/>
            <person name="Steenkamp E.T."/>
            <person name="Coetzee M.P."/>
            <person name="Avontuur J.R."/>
            <person name="Van Zyl E."/>
            <person name="Chan W.-Y."/>
            <person name="Blom J."/>
            <person name="Venter S.N."/>
        </authorList>
    </citation>
    <scope>NUCLEOTIDE SEQUENCE [LARGE SCALE GENOMIC DNA]</scope>
    <source>
        <strain evidence="3">QC88-366</strain>
    </source>
</reference>
<dbReference type="AlphaFoldDB" id="A0A2K1Q9Z1"/>
<sequence length="168" mass="18156">MKYLSLPAMLIFMTIASAQAARSVKTTIDIVAEINTSVRVYVEGQDVTNGVISLRLEDKNGYMSGVTPAFQFVGNASGVSLMLYAPSGGGLLSENNDLMKLNNAWIRSDGQEVSSAYPLNNQPVYPTLQDIPDMQQGVKVRFSSANRSETYPLGSYSGSYEVIVTPSV</sequence>
<gene>
    <name evidence="2" type="ORF">COO59_10210</name>
</gene>
<dbReference type="OrthoDB" id="6624429at2"/>
<evidence type="ECO:0000313" key="3">
    <source>
        <dbReference type="Proteomes" id="UP000236345"/>
    </source>
</evidence>
<feature type="chain" id="PRO_5014438898" description="Fimbrial protein" evidence="1">
    <location>
        <begin position="21"/>
        <end position="168"/>
    </location>
</feature>
<evidence type="ECO:0008006" key="4">
    <source>
        <dbReference type="Google" id="ProtNLM"/>
    </source>
</evidence>
<keyword evidence="3" id="KW-1185">Reference proteome</keyword>
<keyword evidence="1" id="KW-0732">Signal</keyword>
<dbReference type="Proteomes" id="UP000236345">
    <property type="component" value="Unassembled WGS sequence"/>
</dbReference>
<comment type="caution">
    <text evidence="2">The sequence shown here is derived from an EMBL/GenBank/DDBJ whole genome shotgun (WGS) entry which is preliminary data.</text>
</comment>
<dbReference type="RefSeq" id="WP_103059692.1">
    <property type="nucleotide sequence ID" value="NZ_BSOF01000005.1"/>
</dbReference>
<evidence type="ECO:0000256" key="1">
    <source>
        <dbReference type="SAM" id="SignalP"/>
    </source>
</evidence>